<dbReference type="InterPro" id="IPR011050">
    <property type="entry name" value="Pectin_lyase_fold/virulence"/>
</dbReference>
<dbReference type="Proteomes" id="UP000218172">
    <property type="component" value="Unassembled WGS sequence"/>
</dbReference>
<reference evidence="2" key="1">
    <citation type="submission" date="2017-08" db="EMBL/GenBank/DDBJ databases">
        <title>A dynamic microbial community with high functional redundancy inhabits the cold, oxic subseafloor aquifer.</title>
        <authorList>
            <person name="Tully B.J."/>
            <person name="Wheat C.G."/>
            <person name="Glazer B.T."/>
            <person name="Huber J.A."/>
        </authorList>
    </citation>
    <scope>NUCLEOTIDE SEQUENCE [LARGE SCALE GENOMIC DNA]</scope>
</reference>
<dbReference type="AlphaFoldDB" id="A0A2A4MJU9"/>
<name>A0A2A4MJU9_9GAMM</name>
<evidence type="ECO:0008006" key="3">
    <source>
        <dbReference type="Google" id="ProtNLM"/>
    </source>
</evidence>
<organism evidence="1 2">
    <name type="scientific">SAR86 cluster bacterium</name>
    <dbReference type="NCBI Taxonomy" id="2030880"/>
    <lineage>
        <taxon>Bacteria</taxon>
        <taxon>Pseudomonadati</taxon>
        <taxon>Pseudomonadota</taxon>
        <taxon>Gammaproteobacteria</taxon>
        <taxon>SAR86 cluster</taxon>
    </lineage>
</organism>
<dbReference type="InterPro" id="IPR012334">
    <property type="entry name" value="Pectin_lyas_fold"/>
</dbReference>
<accession>A0A2A4MJU9</accession>
<dbReference type="EMBL" id="NVQR01000098">
    <property type="protein sequence ID" value="PCH60150.1"/>
    <property type="molecule type" value="Genomic_DNA"/>
</dbReference>
<dbReference type="Gene3D" id="2.160.20.10">
    <property type="entry name" value="Single-stranded right-handed beta-helix, Pectin lyase-like"/>
    <property type="match status" value="1"/>
</dbReference>
<comment type="caution">
    <text evidence="1">The sequence shown here is derived from an EMBL/GenBank/DDBJ whole genome shotgun (WGS) entry which is preliminary data.</text>
</comment>
<gene>
    <name evidence="1" type="ORF">COC19_06245</name>
</gene>
<evidence type="ECO:0000313" key="1">
    <source>
        <dbReference type="EMBL" id="PCH60150.1"/>
    </source>
</evidence>
<dbReference type="SUPFAM" id="SSF51126">
    <property type="entry name" value="Pectin lyase-like"/>
    <property type="match status" value="1"/>
</dbReference>
<protein>
    <recommendedName>
        <fullName evidence="3">DUF1565 domain-containing protein</fullName>
    </recommendedName>
</protein>
<evidence type="ECO:0000313" key="2">
    <source>
        <dbReference type="Proteomes" id="UP000218172"/>
    </source>
</evidence>
<sequence length="529" mass="57409">MTYIKRVKVVWKILLAHISSAFLGSSGVTQTVKFYAADVISKSSYLQTKSTNTVVLLAFVLILTTPVWAQNSITTAANSVYVSADADNDGDGSRDRPFLSLSQAEAASAVGDTIFLIRSKRAKIINGGIALKPQQRLVGIDADGQVLRDAGNRVVVSNTTDRLDGVMVLLSEYNEVAGIHFMNMRNYAISTNSTDFSGTYIHHSTFSGNASQHIEDERGLVYAVSLDASEGDIDNVRIEDSQFYEGEDLGAIRVFHSGDSQGRYYFRGNDFSDLGGRAYFVRSMHSSKIETVIVDSSADNIGRGDRNSDSIIPYLMGQSEQVMLIQNYYFNNTKQVGNGSNTGIEAYLFGSPRDDTKNWCTGCKLTLKIVDSIIENAVTDPIQFSNAGTNSQLTYEIRNTQIIGGNPRQGGGGISLNLQGVADSNSRTTLLVENTDIIGTTGYGLSINNRGGGDNGYTAVIDFGGGSLGSLGGNRFIDNAKGAIRTSQPRISARNNWWNKAEPDLYRSDNEPLQDSKVDFLPVLSSDPR</sequence>
<proteinExistence type="predicted"/>